<gene>
    <name evidence="12" type="ORF">GLYMA_13G239300</name>
</gene>
<dbReference type="GO" id="GO:0006075">
    <property type="term" value="P:(1-&gt;3)-beta-D-glucan biosynthetic process"/>
    <property type="evidence" value="ECO:0007669"/>
    <property type="project" value="InterPro"/>
</dbReference>
<comment type="subcellular location">
    <subcellularLocation>
        <location evidence="1">Membrane</location>
        <topology evidence="1">Multi-pass membrane protein</topology>
    </subcellularLocation>
</comment>
<evidence type="ECO:0000256" key="10">
    <source>
        <dbReference type="SAM" id="Phobius"/>
    </source>
</evidence>
<evidence type="ECO:0000256" key="1">
    <source>
        <dbReference type="ARBA" id="ARBA00004141"/>
    </source>
</evidence>
<keyword evidence="4" id="KW-0328">Glycosyltransferase</keyword>
<dbReference type="InParanoid" id="A0A0R0H5N5"/>
<comment type="catalytic activity">
    <reaction evidence="9">
        <text>[(1-&gt;3)-beta-D-glucosyl](n) + UDP-alpha-D-glucose = [(1-&gt;3)-beta-D-glucosyl](n+1) + UDP + H(+)</text>
        <dbReference type="Rhea" id="RHEA:21476"/>
        <dbReference type="Rhea" id="RHEA-COMP:11146"/>
        <dbReference type="Rhea" id="RHEA-COMP:14303"/>
        <dbReference type="ChEBI" id="CHEBI:15378"/>
        <dbReference type="ChEBI" id="CHEBI:37671"/>
        <dbReference type="ChEBI" id="CHEBI:58223"/>
        <dbReference type="ChEBI" id="CHEBI:58885"/>
        <dbReference type="EC" id="2.4.1.34"/>
    </reaction>
</comment>
<dbReference type="EMBL" id="CM000846">
    <property type="protein sequence ID" value="KRH21444.1"/>
    <property type="molecule type" value="Genomic_DNA"/>
</dbReference>
<dbReference type="GO" id="GO:0046527">
    <property type="term" value="F:glucosyltransferase activity"/>
    <property type="evidence" value="ECO:0000318"/>
    <property type="project" value="GO_Central"/>
</dbReference>
<feature type="transmembrane region" description="Helical" evidence="10">
    <location>
        <begin position="488"/>
        <end position="511"/>
    </location>
</feature>
<feature type="transmembrane region" description="Helical" evidence="10">
    <location>
        <begin position="1258"/>
        <end position="1279"/>
    </location>
</feature>
<keyword evidence="7 10" id="KW-1133">Transmembrane helix</keyword>
<comment type="similarity">
    <text evidence="2">Belongs to the glycosyltransferase 48 family.</text>
</comment>
<evidence type="ECO:0000256" key="4">
    <source>
        <dbReference type="ARBA" id="ARBA00022676"/>
    </source>
</evidence>
<feature type="transmembrane region" description="Helical" evidence="10">
    <location>
        <begin position="1291"/>
        <end position="1313"/>
    </location>
</feature>
<proteinExistence type="inferred from homology"/>
<reference evidence="12" key="3">
    <citation type="submission" date="2018-07" db="EMBL/GenBank/DDBJ databases">
        <title>WGS assembly of Glycine max.</title>
        <authorList>
            <person name="Schmutz J."/>
            <person name="Cannon S."/>
            <person name="Schlueter J."/>
            <person name="Ma J."/>
            <person name="Mitros T."/>
            <person name="Nelson W."/>
            <person name="Hyten D."/>
            <person name="Song Q."/>
            <person name="Thelen J."/>
            <person name="Cheng J."/>
            <person name="Xu D."/>
            <person name="Hellsten U."/>
            <person name="May G."/>
            <person name="Yu Y."/>
            <person name="Sakurai T."/>
            <person name="Umezawa T."/>
            <person name="Bhattacharyya M."/>
            <person name="Sandhu D."/>
            <person name="Valliyodan B."/>
            <person name="Lindquist E."/>
            <person name="Peto M."/>
            <person name="Grant D."/>
            <person name="Shu S."/>
            <person name="Goodstein D."/>
            <person name="Barry K."/>
            <person name="Futrell-Griggs M."/>
            <person name="Abernathy B."/>
            <person name="Du J."/>
            <person name="Tian Z."/>
            <person name="Zhu L."/>
            <person name="Gill N."/>
            <person name="Joshi T."/>
            <person name="Libault M."/>
            <person name="Sethuraman A."/>
            <person name="Zhang X."/>
            <person name="Shinozaki K."/>
            <person name="Nguyen H."/>
            <person name="Wing R."/>
            <person name="Cregan P."/>
            <person name="Specht J."/>
            <person name="Grimwood J."/>
            <person name="Rokhsar D."/>
            <person name="Stacey G."/>
            <person name="Shoemaker R."/>
            <person name="Jackson S."/>
        </authorList>
    </citation>
    <scope>NUCLEOTIDE SEQUENCE</scope>
    <source>
        <tissue evidence="12">Callus</tissue>
    </source>
</reference>
<feature type="transmembrane region" description="Helical" evidence="10">
    <location>
        <begin position="458"/>
        <end position="476"/>
    </location>
</feature>
<evidence type="ECO:0000256" key="7">
    <source>
        <dbReference type="ARBA" id="ARBA00022989"/>
    </source>
</evidence>
<evidence type="ECO:0000259" key="11">
    <source>
        <dbReference type="SMART" id="SM01205"/>
    </source>
</evidence>
<feature type="transmembrane region" description="Helical" evidence="10">
    <location>
        <begin position="532"/>
        <end position="549"/>
    </location>
</feature>
<dbReference type="Proteomes" id="UP000008827">
    <property type="component" value="Chromosome 13"/>
</dbReference>
<feature type="transmembrane region" description="Helical" evidence="10">
    <location>
        <begin position="307"/>
        <end position="326"/>
    </location>
</feature>
<keyword evidence="5" id="KW-0808">Transferase</keyword>
<dbReference type="EnsemblPlants" id="KRH21444">
    <property type="protein sequence ID" value="KRH21444"/>
    <property type="gene ID" value="GLYMA_13G239300"/>
</dbReference>
<feature type="transmembrane region" description="Helical" evidence="10">
    <location>
        <begin position="1096"/>
        <end position="1115"/>
    </location>
</feature>
<evidence type="ECO:0000313" key="13">
    <source>
        <dbReference type="EnsemblPlants" id="KRH21444"/>
    </source>
</evidence>
<dbReference type="OMA" id="DMNQDNH"/>
<feature type="domain" description="1,3-beta-glucan synthase component FKS1-like" evidence="11">
    <location>
        <begin position="158"/>
        <end position="274"/>
    </location>
</feature>
<feature type="transmembrane region" description="Helical" evidence="10">
    <location>
        <begin position="1352"/>
        <end position="1375"/>
    </location>
</feature>
<dbReference type="InterPro" id="IPR026899">
    <property type="entry name" value="FKS1-like_dom1"/>
</dbReference>
<dbReference type="Pfam" id="PF02364">
    <property type="entry name" value="Glucan_synthase"/>
    <property type="match status" value="1"/>
</dbReference>
<reference evidence="12 13" key="1">
    <citation type="journal article" date="2010" name="Nature">
        <title>Genome sequence of the palaeopolyploid soybean.</title>
        <authorList>
            <person name="Schmutz J."/>
            <person name="Cannon S.B."/>
            <person name="Schlueter J."/>
            <person name="Ma J."/>
            <person name="Mitros T."/>
            <person name="Nelson W."/>
            <person name="Hyten D.L."/>
            <person name="Song Q."/>
            <person name="Thelen J.J."/>
            <person name="Cheng J."/>
            <person name="Xu D."/>
            <person name="Hellsten U."/>
            <person name="May G.D."/>
            <person name="Yu Y."/>
            <person name="Sakurai T."/>
            <person name="Umezawa T."/>
            <person name="Bhattacharyya M.K."/>
            <person name="Sandhu D."/>
            <person name="Valliyodan B."/>
            <person name="Lindquist E."/>
            <person name="Peto M."/>
            <person name="Grant D."/>
            <person name="Shu S."/>
            <person name="Goodstein D."/>
            <person name="Barry K."/>
            <person name="Futrell-Griggs M."/>
            <person name="Abernathy B."/>
            <person name="Du J."/>
            <person name="Tian Z."/>
            <person name="Zhu L."/>
            <person name="Gill N."/>
            <person name="Joshi T."/>
            <person name="Libault M."/>
            <person name="Sethuraman A."/>
            <person name="Zhang X.-C."/>
            <person name="Shinozaki K."/>
            <person name="Nguyen H.T."/>
            <person name="Wing R.A."/>
            <person name="Cregan P."/>
            <person name="Specht J."/>
            <person name="Grimwood J."/>
            <person name="Rokhsar D."/>
            <person name="Stacey G."/>
            <person name="Shoemaker R.C."/>
            <person name="Jackson S.A."/>
        </authorList>
    </citation>
    <scope>NUCLEOTIDE SEQUENCE</scope>
    <source>
        <strain evidence="13">cv. Williams 82</strain>
        <tissue evidence="12">Callus</tissue>
    </source>
</reference>
<dbReference type="GO" id="GO:0000148">
    <property type="term" value="C:1,3-beta-D-glucan synthase complex"/>
    <property type="evidence" value="ECO:0007669"/>
    <property type="project" value="InterPro"/>
</dbReference>
<dbReference type="STRING" id="3847.A0A0R0H5N5"/>
<dbReference type="PANTHER" id="PTHR12741">
    <property type="entry name" value="LYST-INTERACTING PROTEIN LIP5 DOPAMINE RESPONSIVE PROTEIN DRG-1"/>
    <property type="match status" value="1"/>
</dbReference>
<evidence type="ECO:0000256" key="8">
    <source>
        <dbReference type="ARBA" id="ARBA00023136"/>
    </source>
</evidence>
<accession>A0A0R0H5N5</accession>
<feature type="transmembrane region" description="Helical" evidence="10">
    <location>
        <begin position="386"/>
        <end position="405"/>
    </location>
</feature>
<evidence type="ECO:0000256" key="5">
    <source>
        <dbReference type="ARBA" id="ARBA00022679"/>
    </source>
</evidence>
<dbReference type="Pfam" id="PF14288">
    <property type="entry name" value="FKS1_dom1"/>
    <property type="match status" value="1"/>
</dbReference>
<evidence type="ECO:0000256" key="2">
    <source>
        <dbReference type="ARBA" id="ARBA00009040"/>
    </source>
</evidence>
<keyword evidence="6 10" id="KW-0812">Transmembrane</keyword>
<dbReference type="GO" id="GO:0003843">
    <property type="term" value="F:1,3-beta-D-glucan synthase activity"/>
    <property type="evidence" value="ECO:0007669"/>
    <property type="project" value="UniProtKB-EC"/>
</dbReference>
<dbReference type="Gramene" id="KRH21444">
    <property type="protein sequence ID" value="KRH21444"/>
    <property type="gene ID" value="GLYMA_13G239300"/>
</dbReference>
<protein>
    <recommendedName>
        <fullName evidence="3">1,3-beta-glucan synthase</fullName>
        <ecNumber evidence="3">2.4.1.34</ecNumber>
    </recommendedName>
</protein>
<dbReference type="AlphaFoldDB" id="A0A0R0H5N5"/>
<evidence type="ECO:0000313" key="14">
    <source>
        <dbReference type="Proteomes" id="UP000008827"/>
    </source>
</evidence>
<reference evidence="13" key="2">
    <citation type="submission" date="2018-02" db="UniProtKB">
        <authorList>
            <consortium name="EnsemblPlants"/>
        </authorList>
    </citation>
    <scope>IDENTIFICATION</scope>
    <source>
        <strain evidence="13">Williams 82</strain>
    </source>
</reference>
<feature type="transmembrane region" description="Helical" evidence="10">
    <location>
        <begin position="1325"/>
        <end position="1345"/>
    </location>
</feature>
<dbReference type="GO" id="GO:0008360">
    <property type="term" value="P:regulation of cell shape"/>
    <property type="evidence" value="ECO:0007669"/>
    <property type="project" value="UniProtKB-KW"/>
</dbReference>
<dbReference type="InterPro" id="IPR003440">
    <property type="entry name" value="Glyco_trans_48_dom"/>
</dbReference>
<feature type="transmembrane region" description="Helical" evidence="10">
    <location>
        <begin position="1184"/>
        <end position="1207"/>
    </location>
</feature>
<dbReference type="EC" id="2.4.1.34" evidence="3"/>
<organism evidence="12">
    <name type="scientific">Glycine max</name>
    <name type="common">Soybean</name>
    <name type="synonym">Glycine hispida</name>
    <dbReference type="NCBI Taxonomy" id="3847"/>
    <lineage>
        <taxon>Eukaryota</taxon>
        <taxon>Viridiplantae</taxon>
        <taxon>Streptophyta</taxon>
        <taxon>Embryophyta</taxon>
        <taxon>Tracheophyta</taxon>
        <taxon>Spermatophyta</taxon>
        <taxon>Magnoliopsida</taxon>
        <taxon>eudicotyledons</taxon>
        <taxon>Gunneridae</taxon>
        <taxon>Pentapetalae</taxon>
        <taxon>rosids</taxon>
        <taxon>fabids</taxon>
        <taxon>Fabales</taxon>
        <taxon>Fabaceae</taxon>
        <taxon>Papilionoideae</taxon>
        <taxon>50 kb inversion clade</taxon>
        <taxon>NPAAA clade</taxon>
        <taxon>indigoferoid/millettioid clade</taxon>
        <taxon>Phaseoleae</taxon>
        <taxon>Glycine</taxon>
        <taxon>Glycine subgen. Soja</taxon>
    </lineage>
</organism>
<keyword evidence="14" id="KW-1185">Reference proteome</keyword>
<evidence type="ECO:0000256" key="3">
    <source>
        <dbReference type="ARBA" id="ARBA00012589"/>
    </source>
</evidence>
<feature type="transmembrane region" description="Helical" evidence="10">
    <location>
        <begin position="1016"/>
        <end position="1038"/>
    </location>
</feature>
<dbReference type="GO" id="GO:0071555">
    <property type="term" value="P:cell wall organization"/>
    <property type="evidence" value="ECO:0007669"/>
    <property type="project" value="UniProtKB-KW"/>
</dbReference>
<evidence type="ECO:0000256" key="6">
    <source>
        <dbReference type="ARBA" id="ARBA00022692"/>
    </source>
</evidence>
<feature type="transmembrane region" description="Helical" evidence="10">
    <location>
        <begin position="555"/>
        <end position="574"/>
    </location>
</feature>
<sequence>MNLRQRPVAARGGATNLPRPPPLNSVFNIIPVHDLFTDHPSLRYPEVRAAAAALRTVGDLPKHQFMRWEPEMDLLDWLRLLFGFQLDNARNQREHLVLHLANSQMRLEPPPVIVDALDAGVLRRFRRKLLHNYSAWCSFLGLKSNVLLSRRRDPTDLRRELLYVSLYLLVWGEAGNLRFTPECLCYIYHFMAKELNHVIDEHGDPDTGRPYMPTVSGELGFLKSVIMPIYNTIKVEVDSSRNGKAPHSAWRNYDDINEYFWSRRCLKRLGWPLNFECNFFGTTPKEKRVGKTGFVEQRSFWNVYKSFDRLWVMLILFFQAAIIVAWEGTTYPWEALEKRDVQVKMLTVFITWSALRFLQSVLDAGTQYSLVTRETRWLGVRMALKSMAAIMWTVLFSVFYGMIWIEKGSRPIWSDAANQRIYTFLKVVLFFLIPELLALVLFVVPWLRNVIEESDWKIVYLLTWWFHTRIFVGRGVRQALIDNVKYTVFWVAVLASKFSFSYLFQIEPLVAPTKALLNLKNIRYKWHEFFNNTNRVAVVLLWVPVVLVYLMDLQIWYSIFSAFYGAAIGLFSHLGEIRNVTQLRLRFQFFASAMQFNLMPEEKLLSQQATLLKKLRDAIHRLKLRYGLGQPFNKIESSQVDATRFALIWNEIMITFREEDIISDRELELLKLPPNCWNIRVIRWPCSLLCNELLLAVSQAKELENESDWSLWLKICKNEYRRCAVIEAYDSVKYLFPKVLKAEKEEYSIMTNIFGADKNPRADEILYLMQNNEALRVAYVDEVSLGREGTEYYSVLVKYDQQLQSEVEIYRIRLPGPLKLGEGKPENQNHAIIFTRGDAVQTIDMNQDNYFEEALKMRNLLEEFNAYYGIKKPTILGVRENIFTGSVSSLAWFMSAQDTSFVTLGQRVLANPLKVRMHYGHPDVFDRFWFLGRGGVSKASRVINISEDIFAGFNCTLRGGNVTHHEYIQVGKGRDVGLNQISMFEAKVASGNGEQVLSRDVYRLGHRLDFFRMLSVFYTTIGFYFNSMVIVLMVYAFLWGRLYMALSGIEHAALKNATNNKALGAVLNQQFAIQVGIFTALPMIFENSLEHGFLPALWDFLTMQLQLASLFYTFSLGTRTHFFGRTILHGGAKYRATGRGFVVAHKSFAENYRLYARSHFAKGIELGIILIVYAAHSPLARDTFVYIAMTISSWFLVVSWIMSPFVFNPSGFDWLKTVYDFEDFINWIWYPGGPFKKAEHSWETWWYEEQDHLKTTGIWGKLLEIILNLRFFFFQYGIVYQLGIAGGNNSIAVYLLSWIVMVVIVAIYIIMAYARDKFATKEHLYYRLVQLLVIVITVLVLFLLLEFAHLKFIDLLSSFLAFVPTGWGMISIALVLRPFLQTTKVWETVVSLARLYDLLFGVIVMAPMAIVSWLPGFQSMQTRILFNEAFSRGLQISRIVSGKKSV</sequence>
<feature type="transmembrane region" description="Helical" evidence="10">
    <location>
        <begin position="1395"/>
        <end position="1414"/>
    </location>
</feature>
<keyword evidence="8 10" id="KW-0472">Membrane</keyword>
<evidence type="ECO:0000313" key="12">
    <source>
        <dbReference type="EMBL" id="KRH21444.1"/>
    </source>
</evidence>
<feature type="transmembrane region" description="Helical" evidence="10">
    <location>
        <begin position="425"/>
        <end position="446"/>
    </location>
</feature>
<dbReference type="SMART" id="SM01205">
    <property type="entry name" value="FKS1_dom1"/>
    <property type="match status" value="1"/>
</dbReference>
<dbReference type="FunCoup" id="A0A0R0H5N5">
    <property type="interactions" value="1320"/>
</dbReference>
<dbReference type="PANTHER" id="PTHR12741:SF102">
    <property type="entry name" value="CALLOSE SYNTHASE 11"/>
    <property type="match status" value="1"/>
</dbReference>
<evidence type="ECO:0000256" key="9">
    <source>
        <dbReference type="ARBA" id="ARBA00047777"/>
    </source>
</evidence>
<name>A0A0R0H5N5_SOYBN</name>
<dbReference type="GO" id="GO:0005886">
    <property type="term" value="C:plasma membrane"/>
    <property type="evidence" value="ECO:0000318"/>
    <property type="project" value="GO_Central"/>
</dbReference>